<reference evidence="1" key="1">
    <citation type="submission" date="2023-10" db="EMBL/GenBank/DDBJ databases">
        <authorList>
            <person name="Rodriguez Cubillos JULIANA M."/>
            <person name="De Vega J."/>
        </authorList>
    </citation>
    <scope>NUCLEOTIDE SEQUENCE</scope>
</reference>
<organism evidence="1 2">
    <name type="scientific">Trifolium pratense</name>
    <name type="common">Red clover</name>
    <dbReference type="NCBI Taxonomy" id="57577"/>
    <lineage>
        <taxon>Eukaryota</taxon>
        <taxon>Viridiplantae</taxon>
        <taxon>Streptophyta</taxon>
        <taxon>Embryophyta</taxon>
        <taxon>Tracheophyta</taxon>
        <taxon>Spermatophyta</taxon>
        <taxon>Magnoliopsida</taxon>
        <taxon>eudicotyledons</taxon>
        <taxon>Gunneridae</taxon>
        <taxon>Pentapetalae</taxon>
        <taxon>rosids</taxon>
        <taxon>fabids</taxon>
        <taxon>Fabales</taxon>
        <taxon>Fabaceae</taxon>
        <taxon>Papilionoideae</taxon>
        <taxon>50 kb inversion clade</taxon>
        <taxon>NPAAA clade</taxon>
        <taxon>Hologalegina</taxon>
        <taxon>IRL clade</taxon>
        <taxon>Trifolieae</taxon>
        <taxon>Trifolium</taxon>
    </lineage>
</organism>
<evidence type="ECO:0000313" key="2">
    <source>
        <dbReference type="Proteomes" id="UP001177021"/>
    </source>
</evidence>
<name>A0ACB0IXC0_TRIPR</name>
<keyword evidence="2" id="KW-1185">Reference proteome</keyword>
<protein>
    <submittedName>
        <fullName evidence="1">Uncharacterized protein</fullName>
    </submittedName>
</protein>
<dbReference type="Proteomes" id="UP001177021">
    <property type="component" value="Unassembled WGS sequence"/>
</dbReference>
<comment type="caution">
    <text evidence="1">The sequence shown here is derived from an EMBL/GenBank/DDBJ whole genome shotgun (WGS) entry which is preliminary data.</text>
</comment>
<accession>A0ACB0IXC0</accession>
<sequence length="46" mass="5148">MAISVPYDTPVNATNLILISPIISYYNATDKHYTCSLCTHAIKFKD</sequence>
<evidence type="ECO:0000313" key="1">
    <source>
        <dbReference type="EMBL" id="CAJ2636508.1"/>
    </source>
</evidence>
<dbReference type="EMBL" id="CASHSV030000002">
    <property type="protein sequence ID" value="CAJ2636508.1"/>
    <property type="molecule type" value="Genomic_DNA"/>
</dbReference>
<gene>
    <name evidence="1" type="ORF">MILVUS5_LOCUS6990</name>
</gene>
<proteinExistence type="predicted"/>